<dbReference type="EMBL" id="CCFA01003138">
    <property type="protein sequence ID" value="CDW98344.1"/>
    <property type="molecule type" value="Genomic_DNA"/>
</dbReference>
<accession>A0A0F7SA71</accession>
<sequence>MAISSVCEKHKVVHAVVQPRLQRRDGRPRWHSRHPTPLHAAILVLIIWIDSSDVQGRQFRACGLRAHDLRDRNAIVEQQRRKTTRVLAIMSAKEVDSAYKAGLAASLSDLKATAK</sequence>
<evidence type="ECO:0000313" key="1">
    <source>
        <dbReference type="EMBL" id="CDW98344.1"/>
    </source>
</evidence>
<gene>
    <name evidence="1" type="primary">SSCI52650.1</name>
</gene>
<reference evidence="2" key="1">
    <citation type="submission" date="2014-06" db="EMBL/GenBank/DDBJ databases">
        <authorList>
            <person name="Berkman P.J."/>
        </authorList>
    </citation>
    <scope>NUCLEOTIDE SEQUENCE [LARGE SCALE GENOMIC DNA]</scope>
</reference>
<keyword evidence="2" id="KW-1185">Reference proteome</keyword>
<dbReference type="AlphaFoldDB" id="A0A0F7SA71"/>
<proteinExistence type="predicted"/>
<evidence type="ECO:0000313" key="2">
    <source>
        <dbReference type="Proteomes" id="UP000242770"/>
    </source>
</evidence>
<dbReference type="Proteomes" id="UP000242770">
    <property type="component" value="Unassembled WGS sequence"/>
</dbReference>
<protein>
    <submittedName>
        <fullName evidence="1">Uncharacterized protein</fullName>
    </submittedName>
</protein>
<name>A0A0F7SA71_9BASI</name>
<organism evidence="1 2">
    <name type="scientific">Sporisorium scitamineum</name>
    <dbReference type="NCBI Taxonomy" id="49012"/>
    <lineage>
        <taxon>Eukaryota</taxon>
        <taxon>Fungi</taxon>
        <taxon>Dikarya</taxon>
        <taxon>Basidiomycota</taxon>
        <taxon>Ustilaginomycotina</taxon>
        <taxon>Ustilaginomycetes</taxon>
        <taxon>Ustilaginales</taxon>
        <taxon>Ustilaginaceae</taxon>
        <taxon>Sporisorium</taxon>
    </lineage>
</organism>